<dbReference type="OrthoDB" id="9797014at2"/>
<dbReference type="PANTHER" id="PTHR33606:SF3">
    <property type="entry name" value="PROTEIN YCII"/>
    <property type="match status" value="1"/>
</dbReference>
<dbReference type="Proteomes" id="UP000322822">
    <property type="component" value="Chromosome 2"/>
</dbReference>
<dbReference type="PANTHER" id="PTHR33606">
    <property type="entry name" value="PROTEIN YCII"/>
    <property type="match status" value="1"/>
</dbReference>
<evidence type="ECO:0000313" key="3">
    <source>
        <dbReference type="EMBL" id="QET04290.1"/>
    </source>
</evidence>
<protein>
    <submittedName>
        <fullName evidence="3">YciI family protein</fullName>
    </submittedName>
</protein>
<organism evidence="3 4">
    <name type="scientific">Cupriavidus pauculus</name>
    <dbReference type="NCBI Taxonomy" id="82633"/>
    <lineage>
        <taxon>Bacteria</taxon>
        <taxon>Pseudomonadati</taxon>
        <taxon>Pseudomonadota</taxon>
        <taxon>Betaproteobacteria</taxon>
        <taxon>Burkholderiales</taxon>
        <taxon>Burkholderiaceae</taxon>
        <taxon>Cupriavidus</taxon>
    </lineage>
</organism>
<dbReference type="SUPFAM" id="SSF54909">
    <property type="entry name" value="Dimeric alpha+beta barrel"/>
    <property type="match status" value="1"/>
</dbReference>
<dbReference type="InterPro" id="IPR005545">
    <property type="entry name" value="YCII"/>
</dbReference>
<dbReference type="InterPro" id="IPR051807">
    <property type="entry name" value="Sec-metab_biosynth-assoc"/>
</dbReference>
<dbReference type="Pfam" id="PF03795">
    <property type="entry name" value="YCII"/>
    <property type="match status" value="1"/>
</dbReference>
<proteinExistence type="inferred from homology"/>
<dbReference type="AlphaFoldDB" id="A0A5P2HB52"/>
<dbReference type="Gene3D" id="3.30.70.1060">
    <property type="entry name" value="Dimeric alpha+beta barrel"/>
    <property type="match status" value="1"/>
</dbReference>
<evidence type="ECO:0000313" key="4">
    <source>
        <dbReference type="Proteomes" id="UP000322822"/>
    </source>
</evidence>
<dbReference type="EMBL" id="CP044067">
    <property type="protein sequence ID" value="QET04290.1"/>
    <property type="molecule type" value="Genomic_DNA"/>
</dbReference>
<dbReference type="InterPro" id="IPR011008">
    <property type="entry name" value="Dimeric_a/b-barrel"/>
</dbReference>
<sequence>MFYVIHALDKPNAVSVRLANYEAHKAYLSQATLRTLVSGPLLADDGETMIGSFFLVEADRKEDVVAFNANDPFAHAGLWQQVNIHPFNKRVDNR</sequence>
<evidence type="ECO:0000256" key="1">
    <source>
        <dbReference type="ARBA" id="ARBA00007689"/>
    </source>
</evidence>
<reference evidence="3 4" key="1">
    <citation type="submission" date="2019-09" db="EMBL/GenBank/DDBJ databases">
        <title>FDA dAtabase for Regulatory Grade micrObial Sequences (FDA-ARGOS): Supporting development and validation of Infectious Disease Dx tests.</title>
        <authorList>
            <person name="Sciortino C."/>
            <person name="Tallon L."/>
            <person name="Sadzewicz L."/>
            <person name="Vavikolanu K."/>
            <person name="Mehta A."/>
            <person name="Aluvathingal J."/>
            <person name="Nadendla S."/>
            <person name="Nandy P."/>
            <person name="Geyer C."/>
            <person name="Yan Y."/>
            <person name="Sichtig H."/>
        </authorList>
    </citation>
    <scope>NUCLEOTIDE SEQUENCE [LARGE SCALE GENOMIC DNA]</scope>
    <source>
        <strain evidence="3 4">FDAARGOS_664</strain>
    </source>
</reference>
<comment type="similarity">
    <text evidence="1">Belongs to the YciI family.</text>
</comment>
<feature type="domain" description="YCII-related" evidence="2">
    <location>
        <begin position="1"/>
        <end position="88"/>
    </location>
</feature>
<dbReference type="RefSeq" id="WP_150374352.1">
    <property type="nucleotide sequence ID" value="NZ_CP044067.1"/>
</dbReference>
<accession>A0A5P2HB52</accession>
<name>A0A5P2HB52_9BURK</name>
<evidence type="ECO:0000259" key="2">
    <source>
        <dbReference type="Pfam" id="PF03795"/>
    </source>
</evidence>
<gene>
    <name evidence="3" type="ORF">FOB72_19280</name>
</gene>